<dbReference type="InterPro" id="IPR027417">
    <property type="entry name" value="P-loop_NTPase"/>
</dbReference>
<dbReference type="InterPro" id="IPR041679">
    <property type="entry name" value="DNA2/NAM7-like_C"/>
</dbReference>
<evidence type="ECO:0000313" key="3">
    <source>
        <dbReference type="EMBL" id="KAI1714326.1"/>
    </source>
</evidence>
<dbReference type="AlphaFoldDB" id="A0AAD4N1Z0"/>
<dbReference type="InterPro" id="IPR047187">
    <property type="entry name" value="SF1_C_Upf1"/>
</dbReference>
<dbReference type="GO" id="GO:0004386">
    <property type="term" value="F:helicase activity"/>
    <property type="evidence" value="ECO:0007669"/>
    <property type="project" value="InterPro"/>
</dbReference>
<dbReference type="InterPro" id="IPR041677">
    <property type="entry name" value="DNA2/NAM7_AAA_11"/>
</dbReference>
<evidence type="ECO:0000259" key="2">
    <source>
        <dbReference type="Pfam" id="PF13087"/>
    </source>
</evidence>
<comment type="caution">
    <text evidence="3">The sequence shown here is derived from an EMBL/GenBank/DDBJ whole genome shotgun (WGS) entry which is preliminary data.</text>
</comment>
<protein>
    <submittedName>
        <fullName evidence="3">AAA domain-containing protein</fullName>
    </submittedName>
</protein>
<dbReference type="GO" id="GO:0031048">
    <property type="term" value="P:regulatory ncRNA-mediated heterochromatin formation"/>
    <property type="evidence" value="ECO:0007669"/>
    <property type="project" value="TreeGrafter"/>
</dbReference>
<dbReference type="Gene3D" id="3.40.50.300">
    <property type="entry name" value="P-loop containing nucleotide triphosphate hydrolases"/>
    <property type="match status" value="2"/>
</dbReference>
<dbReference type="Proteomes" id="UP001201812">
    <property type="component" value="Unassembled WGS sequence"/>
</dbReference>
<feature type="domain" description="DNA2/NAM7 helicase-like C-terminal" evidence="2">
    <location>
        <begin position="69"/>
        <end position="239"/>
    </location>
</feature>
<dbReference type="PANTHER" id="PTHR10887:SF341">
    <property type="entry name" value="NFX1-TYPE ZINC FINGER-CONTAINING PROTEIN 1"/>
    <property type="match status" value="1"/>
</dbReference>
<name>A0AAD4N1Z0_9BILA</name>
<accession>A0AAD4N1Z0</accession>
<feature type="domain" description="DNA2/NAM7 helicase helicase" evidence="1">
    <location>
        <begin position="2"/>
        <end position="56"/>
    </location>
</feature>
<keyword evidence="4" id="KW-1185">Reference proteome</keyword>
<dbReference type="Pfam" id="PF13087">
    <property type="entry name" value="AAA_12"/>
    <property type="match status" value="1"/>
</dbReference>
<dbReference type="PANTHER" id="PTHR10887">
    <property type="entry name" value="DNA2/NAM7 HELICASE FAMILY"/>
    <property type="match status" value="1"/>
</dbReference>
<dbReference type="CDD" id="cd18808">
    <property type="entry name" value="SF1_C_Upf1"/>
    <property type="match status" value="1"/>
</dbReference>
<reference evidence="3" key="1">
    <citation type="submission" date="2022-01" db="EMBL/GenBank/DDBJ databases">
        <title>Genome Sequence Resource for Two Populations of Ditylenchus destructor, the Migratory Endoparasitic Phytonematode.</title>
        <authorList>
            <person name="Zhang H."/>
            <person name="Lin R."/>
            <person name="Xie B."/>
        </authorList>
    </citation>
    <scope>NUCLEOTIDE SEQUENCE</scope>
    <source>
        <strain evidence="3">BazhouSP</strain>
    </source>
</reference>
<gene>
    <name evidence="3" type="ORF">DdX_08419</name>
</gene>
<dbReference type="GO" id="GO:0031380">
    <property type="term" value="C:nuclear RNA-directed RNA polymerase complex"/>
    <property type="evidence" value="ECO:0007669"/>
    <property type="project" value="TreeGrafter"/>
</dbReference>
<evidence type="ECO:0000313" key="4">
    <source>
        <dbReference type="Proteomes" id="UP001201812"/>
    </source>
</evidence>
<organism evidence="3 4">
    <name type="scientific">Ditylenchus destructor</name>
    <dbReference type="NCBI Taxonomy" id="166010"/>
    <lineage>
        <taxon>Eukaryota</taxon>
        <taxon>Metazoa</taxon>
        <taxon>Ecdysozoa</taxon>
        <taxon>Nematoda</taxon>
        <taxon>Chromadorea</taxon>
        <taxon>Rhabditida</taxon>
        <taxon>Tylenchina</taxon>
        <taxon>Tylenchomorpha</taxon>
        <taxon>Sphaerularioidea</taxon>
        <taxon>Anguinidae</taxon>
        <taxon>Anguininae</taxon>
        <taxon>Ditylenchus</taxon>
    </lineage>
</organism>
<dbReference type="SUPFAM" id="SSF52540">
    <property type="entry name" value="P-loop containing nucleoside triphosphate hydrolases"/>
    <property type="match status" value="1"/>
</dbReference>
<dbReference type="EMBL" id="JAKKPZ010000013">
    <property type="protein sequence ID" value="KAI1714326.1"/>
    <property type="molecule type" value="Genomic_DNA"/>
</dbReference>
<evidence type="ECO:0000259" key="1">
    <source>
        <dbReference type="Pfam" id="PF13086"/>
    </source>
</evidence>
<dbReference type="InterPro" id="IPR045055">
    <property type="entry name" value="DNA2/NAM7-like"/>
</dbReference>
<proteinExistence type="predicted"/>
<sequence>MTTTGAAKHQAALLSLKPRIVIVEEAAEILEAHLLACLTLACEHFILIGDHQQLRPNPAVYELAKDYKLDLSLFERLINNGYPYRALERQHRMHPDISRVLMPHFYPDLEDDPSVERLPEVMGVPEKQRLLFINHSHPEESPSEIKSHSNIFEADYSVRLAFYFIQQGYKPDQVTILCTYLDQLLEVRKRAKKMFGPDHKIRIANVDNYQGEECDIIILSLVRSNNPDNKIGYLKVHRRQLVRRPFVWGGLLRPRPDAVFVFADCQTVCFPFDRPTEGWSSWVCCVTHRGIEPQWVGVESRCFTTRSPLSTLFGRCTRIFLGRFAITTEEAVQSQSSFSRIHVACKENCKRILVCGHECKSKCSKICPPCDRPCETICGHSQCGQVAICGEQKKKTRKSNWTISGKNKGRTCEEPCPKCVEECHNQCEHRKCDLPCWRPCNVAPCQEPCNKILPCSPTCIGVCGEECLSICKICHPKEFEKIQTIFLGGEDEENARFVQLKDCGHIFAVSDIDRWVQTKIAAPESSDQGNNSESTSTAVSIVPIVCPKCNTPIKRSKRYISALNKRACDIDQIKYFNRGKTKEELKADLKTFNENKLEPFIKEVRDLTNFRFPTAHYDTYTSFESLFTQLKTVNAQNITVHWINTARNVLRIAEQLWKMFQTIFEGNFLFSFYPLSQGMANATNELRLYNMASLPANLLVTCSP</sequence>
<dbReference type="Pfam" id="PF13086">
    <property type="entry name" value="AAA_11"/>
    <property type="match status" value="1"/>
</dbReference>